<evidence type="ECO:0000313" key="2">
    <source>
        <dbReference type="EMBL" id="MDS1821397.1"/>
    </source>
</evidence>
<evidence type="ECO:0000256" key="1">
    <source>
        <dbReference type="SAM" id="Phobius"/>
    </source>
</evidence>
<dbReference type="EMBL" id="JAUHGG010000003">
    <property type="protein sequence ID" value="MDS1821397.1"/>
    <property type="molecule type" value="Genomic_DNA"/>
</dbReference>
<feature type="transmembrane region" description="Helical" evidence="1">
    <location>
        <begin position="94"/>
        <end position="112"/>
    </location>
</feature>
<keyword evidence="1" id="KW-0472">Membrane</keyword>
<evidence type="ECO:0000313" key="3">
    <source>
        <dbReference type="Proteomes" id="UP001253193"/>
    </source>
</evidence>
<keyword evidence="1" id="KW-0812">Transmembrane</keyword>
<protein>
    <submittedName>
        <fullName evidence="2">Uncharacterized protein</fullName>
    </submittedName>
</protein>
<feature type="transmembrane region" description="Helical" evidence="1">
    <location>
        <begin position="33"/>
        <end position="52"/>
    </location>
</feature>
<reference evidence="2" key="1">
    <citation type="submission" date="2023-06" db="EMBL/GenBank/DDBJ databases">
        <title>Genomic Diversity of Vibrio spp. and Metagenomic Analysis of Pathogens in Florida Gulf Coastal Waters Following Hurricane Ian.</title>
        <authorList>
            <person name="Brumfield K.D."/>
        </authorList>
    </citation>
    <scope>NUCLEOTIDE SEQUENCE</scope>
    <source>
        <strain evidence="2">WBS2B-138</strain>
    </source>
</reference>
<proteinExistence type="predicted"/>
<organism evidence="2 3">
    <name type="scientific">Vibrio parahaemolyticus</name>
    <dbReference type="NCBI Taxonomy" id="670"/>
    <lineage>
        <taxon>Bacteria</taxon>
        <taxon>Pseudomonadati</taxon>
        <taxon>Pseudomonadota</taxon>
        <taxon>Gammaproteobacteria</taxon>
        <taxon>Vibrionales</taxon>
        <taxon>Vibrionaceae</taxon>
        <taxon>Vibrio</taxon>
    </lineage>
</organism>
<gene>
    <name evidence="2" type="ORF">QX249_12065</name>
</gene>
<name>A0AAW8PYP1_VIBPH</name>
<feature type="transmembrane region" description="Helical" evidence="1">
    <location>
        <begin position="64"/>
        <end position="82"/>
    </location>
</feature>
<dbReference type="AlphaFoldDB" id="A0AAW8PYP1"/>
<sequence>MTIHRDTRGWLSLLLLALIPVTASMTAFTYNPLFILAAGVLVFPFLLLQYCYTADSLVSVLSSIGIGAYSATVVHVAVHDIAMRKGYESTFPDSAYIGLGIIASIIVFIALSKRKGNM</sequence>
<dbReference type="RefSeq" id="WP_311020283.1">
    <property type="nucleotide sequence ID" value="NZ_JAUHGG010000003.1"/>
</dbReference>
<accession>A0AAW8PYP1</accession>
<keyword evidence="1" id="KW-1133">Transmembrane helix</keyword>
<dbReference type="Proteomes" id="UP001253193">
    <property type="component" value="Unassembled WGS sequence"/>
</dbReference>
<comment type="caution">
    <text evidence="2">The sequence shown here is derived from an EMBL/GenBank/DDBJ whole genome shotgun (WGS) entry which is preliminary data.</text>
</comment>